<organism evidence="2">
    <name type="scientific">Deinococcus sonorensis KR-87</name>
    <dbReference type="NCBI Taxonomy" id="694439"/>
    <lineage>
        <taxon>Bacteria</taxon>
        <taxon>Thermotogati</taxon>
        <taxon>Deinococcota</taxon>
        <taxon>Deinococci</taxon>
        <taxon>Deinococcales</taxon>
        <taxon>Deinococcaceae</taxon>
        <taxon>Deinococcus</taxon>
    </lineage>
</organism>
<feature type="domain" description="Tc1-like transposase DDE" evidence="1">
    <location>
        <begin position="30"/>
        <end position="156"/>
    </location>
</feature>
<dbReference type="NCBIfam" id="NF033545">
    <property type="entry name" value="transpos_IS630"/>
    <property type="match status" value="1"/>
</dbReference>
<dbReference type="EMBL" id="CP158299">
    <property type="protein sequence ID" value="XBV87155.1"/>
    <property type="molecule type" value="Genomic_DNA"/>
</dbReference>
<dbReference type="InterPro" id="IPR047655">
    <property type="entry name" value="Transpos_IS630-like"/>
</dbReference>
<proteinExistence type="predicted"/>
<gene>
    <name evidence="2" type="ORF">ABOD76_15355</name>
</gene>
<accession>A0AAU7UF92</accession>
<dbReference type="AlphaFoldDB" id="A0AAU7UF92"/>
<dbReference type="KEGG" id="dsc:ABOD76_15355"/>
<evidence type="ECO:0000259" key="1">
    <source>
        <dbReference type="Pfam" id="PF13358"/>
    </source>
</evidence>
<dbReference type="Pfam" id="PF13358">
    <property type="entry name" value="DDE_3"/>
    <property type="match status" value="1"/>
</dbReference>
<sequence>MPPDQNAAFVCAMEDVLDVYERPMDARVPVICFDEKPCPLTRDVLQPTQAAPGRLQRQDSEYERCGTATIFGWVEPLVGRRDAWVTARRTCIDYAHALKRVSEAYPDALHIVLVQDNLSTHTKAALYQAFPAHEARQLAARFDFHFTPRHGSWLNM</sequence>
<evidence type="ECO:0000313" key="2">
    <source>
        <dbReference type="EMBL" id="XBV87155.1"/>
    </source>
</evidence>
<reference evidence="2" key="1">
    <citation type="submission" date="2024-06" db="EMBL/GenBank/DDBJ databases">
        <title>Draft Genome Sequence of Deinococcus sonorensis Type Strain KR-87, a Biofilm Producing Representative of the Genus Deinococcus.</title>
        <authorList>
            <person name="Boren L.S."/>
            <person name="Grosso R.A."/>
            <person name="Hugenberg-Cox A.N."/>
            <person name="Hill J.T.E."/>
            <person name="Albert C.M."/>
            <person name="Tuohy J.M."/>
        </authorList>
    </citation>
    <scope>NUCLEOTIDE SEQUENCE</scope>
    <source>
        <strain evidence="2">KR-87</strain>
    </source>
</reference>
<dbReference type="InterPro" id="IPR038717">
    <property type="entry name" value="Tc1-like_DDE_dom"/>
</dbReference>
<name>A0AAU7UF92_9DEIO</name>
<dbReference type="RefSeq" id="WP_350245286.1">
    <property type="nucleotide sequence ID" value="NZ_CP158299.1"/>
</dbReference>
<protein>
    <submittedName>
        <fullName evidence="2">IS630 family transposase</fullName>
    </submittedName>
</protein>